<evidence type="ECO:0000313" key="4">
    <source>
        <dbReference type="Proteomes" id="UP001285441"/>
    </source>
</evidence>
<comment type="caution">
    <text evidence="3">The sequence shown here is derived from an EMBL/GenBank/DDBJ whole genome shotgun (WGS) entry which is preliminary data.</text>
</comment>
<feature type="compositionally biased region" description="Basic and acidic residues" evidence="1">
    <location>
        <begin position="119"/>
        <end position="140"/>
    </location>
</feature>
<evidence type="ECO:0000313" key="3">
    <source>
        <dbReference type="EMBL" id="KAK3372019.1"/>
    </source>
</evidence>
<dbReference type="InterPro" id="IPR058348">
    <property type="entry name" value="DUF8035"/>
</dbReference>
<feature type="compositionally biased region" description="Low complexity" evidence="1">
    <location>
        <begin position="300"/>
        <end position="309"/>
    </location>
</feature>
<feature type="compositionally biased region" description="Basic residues" evidence="1">
    <location>
        <begin position="251"/>
        <end position="261"/>
    </location>
</feature>
<dbReference type="Pfam" id="PF26118">
    <property type="entry name" value="DUF8035"/>
    <property type="match status" value="1"/>
</dbReference>
<protein>
    <recommendedName>
        <fullName evidence="2">DUF8035 domain-containing protein</fullName>
    </recommendedName>
</protein>
<organism evidence="3 4">
    <name type="scientific">Podospora didyma</name>
    <dbReference type="NCBI Taxonomy" id="330526"/>
    <lineage>
        <taxon>Eukaryota</taxon>
        <taxon>Fungi</taxon>
        <taxon>Dikarya</taxon>
        <taxon>Ascomycota</taxon>
        <taxon>Pezizomycotina</taxon>
        <taxon>Sordariomycetes</taxon>
        <taxon>Sordariomycetidae</taxon>
        <taxon>Sordariales</taxon>
        <taxon>Podosporaceae</taxon>
        <taxon>Podospora</taxon>
    </lineage>
</organism>
<keyword evidence="4" id="KW-1185">Reference proteome</keyword>
<dbReference type="Proteomes" id="UP001285441">
    <property type="component" value="Unassembled WGS sequence"/>
</dbReference>
<evidence type="ECO:0000259" key="2">
    <source>
        <dbReference type="Pfam" id="PF26118"/>
    </source>
</evidence>
<feature type="compositionally biased region" description="Basic and acidic residues" evidence="1">
    <location>
        <begin position="226"/>
        <end position="235"/>
    </location>
</feature>
<feature type="region of interest" description="Disordered" evidence="1">
    <location>
        <begin position="119"/>
        <end position="149"/>
    </location>
</feature>
<name>A0AAE0K8S9_9PEZI</name>
<feature type="compositionally biased region" description="Basic and acidic residues" evidence="1">
    <location>
        <begin position="1"/>
        <end position="56"/>
    </location>
</feature>
<feature type="compositionally biased region" description="Basic and acidic residues" evidence="1">
    <location>
        <begin position="279"/>
        <end position="296"/>
    </location>
</feature>
<sequence length="555" mass="66036">MANRSRVEFEEREYYREAPQPRRAAPVREYDDVDIRISDREDRVPAFMREQDRRAEPGQLVLRSREVETVERPRRPRSPSPQLRVRETRIERARSVSPAPPPRRMEEDIRIRTIDRERVREPSRAPSERIRTRIVERERSPSPSPPPMERVRTRIVERGRSPSPVRERIRIVDRREERVPSPSPPPPKIKGPVIEREVITHYRDIDHGKSGMCIVAAPRPPPPAPIRKERERDTEIDIYTSRHHTDIDIHKHSHSHSRGRSQSRERPSRRPQQSWDDEVLVHSHRDHLHVDIDQHRSSSRRAQSAAPPRVEYDDEAYEITQRIDSRGKMGEAKGGITRDWTIVDVPPGTERVRMDGAGGASAEVTWQKYSGVRRAKFIPDRDEQSTTVSTSTTVSDRDVRNHSHSHDRRLSVQIFDKEKEREVDIEKVTDRRLSIRTPAPPAPSPRRSEMWTEITKDLVCREAIDQMGYEFEETEFFFYIIEYLRYEDVLQLVQLSDTIRKARKDRAYEIQWEREYRDDVHYHRHEHKHRHDHYDDERIVEREVVYENRPSKRYY</sequence>
<feature type="domain" description="DUF8035" evidence="2">
    <location>
        <begin position="449"/>
        <end position="502"/>
    </location>
</feature>
<feature type="compositionally biased region" description="Low complexity" evidence="1">
    <location>
        <begin position="385"/>
        <end position="394"/>
    </location>
</feature>
<gene>
    <name evidence="3" type="ORF">B0H63DRAFT_401532</name>
</gene>
<feature type="region of interest" description="Disordered" evidence="1">
    <location>
        <begin position="377"/>
        <end position="405"/>
    </location>
</feature>
<feature type="compositionally biased region" description="Basic and acidic residues" evidence="1">
    <location>
        <begin position="63"/>
        <end position="73"/>
    </location>
</feature>
<dbReference type="EMBL" id="JAULSW010000008">
    <property type="protein sequence ID" value="KAK3372019.1"/>
    <property type="molecule type" value="Genomic_DNA"/>
</dbReference>
<evidence type="ECO:0000256" key="1">
    <source>
        <dbReference type="SAM" id="MobiDB-lite"/>
    </source>
</evidence>
<reference evidence="3" key="2">
    <citation type="submission" date="2023-06" db="EMBL/GenBank/DDBJ databases">
        <authorList>
            <consortium name="Lawrence Berkeley National Laboratory"/>
            <person name="Haridas S."/>
            <person name="Hensen N."/>
            <person name="Bonometti L."/>
            <person name="Westerberg I."/>
            <person name="Brannstrom I.O."/>
            <person name="Guillou S."/>
            <person name="Cros-Aarteil S."/>
            <person name="Calhoun S."/>
            <person name="Kuo A."/>
            <person name="Mondo S."/>
            <person name="Pangilinan J."/>
            <person name="Riley R."/>
            <person name="LaButti K."/>
            <person name="Andreopoulos B."/>
            <person name="Lipzen A."/>
            <person name="Chen C."/>
            <person name="Yanf M."/>
            <person name="Daum C."/>
            <person name="Ng V."/>
            <person name="Clum A."/>
            <person name="Steindorff A."/>
            <person name="Ohm R."/>
            <person name="Martin F."/>
            <person name="Silar P."/>
            <person name="Natvig D."/>
            <person name="Lalanne C."/>
            <person name="Gautier V."/>
            <person name="Ament-velasquez S.L."/>
            <person name="Kruys A."/>
            <person name="Hutchinson M.I."/>
            <person name="Powell A.J."/>
            <person name="Barry K."/>
            <person name="Miller A.N."/>
            <person name="Grigoriev I.V."/>
            <person name="Debuchy R."/>
            <person name="Gladieux P."/>
            <person name="Thoren M.H."/>
            <person name="Johannesson H."/>
        </authorList>
    </citation>
    <scope>NUCLEOTIDE SEQUENCE</scope>
    <source>
        <strain evidence="3">CBS 232.78</strain>
    </source>
</reference>
<accession>A0AAE0K8S9</accession>
<feature type="region of interest" description="Disordered" evidence="1">
    <location>
        <begin position="212"/>
        <end position="311"/>
    </location>
</feature>
<feature type="region of interest" description="Disordered" evidence="1">
    <location>
        <begin position="1"/>
        <end position="106"/>
    </location>
</feature>
<dbReference type="AlphaFoldDB" id="A0AAE0K8S9"/>
<feature type="compositionally biased region" description="Basic and acidic residues" evidence="1">
    <location>
        <begin position="84"/>
        <end position="94"/>
    </location>
</feature>
<proteinExistence type="predicted"/>
<reference evidence="3" key="1">
    <citation type="journal article" date="2023" name="Mol. Phylogenet. Evol.">
        <title>Genome-scale phylogeny and comparative genomics of the fungal order Sordariales.</title>
        <authorList>
            <person name="Hensen N."/>
            <person name="Bonometti L."/>
            <person name="Westerberg I."/>
            <person name="Brannstrom I.O."/>
            <person name="Guillou S."/>
            <person name="Cros-Aarteil S."/>
            <person name="Calhoun S."/>
            <person name="Haridas S."/>
            <person name="Kuo A."/>
            <person name="Mondo S."/>
            <person name="Pangilinan J."/>
            <person name="Riley R."/>
            <person name="LaButti K."/>
            <person name="Andreopoulos B."/>
            <person name="Lipzen A."/>
            <person name="Chen C."/>
            <person name="Yan M."/>
            <person name="Daum C."/>
            <person name="Ng V."/>
            <person name="Clum A."/>
            <person name="Steindorff A."/>
            <person name="Ohm R.A."/>
            <person name="Martin F."/>
            <person name="Silar P."/>
            <person name="Natvig D.O."/>
            <person name="Lalanne C."/>
            <person name="Gautier V."/>
            <person name="Ament-Velasquez S.L."/>
            <person name="Kruys A."/>
            <person name="Hutchinson M.I."/>
            <person name="Powell A.J."/>
            <person name="Barry K."/>
            <person name="Miller A.N."/>
            <person name="Grigoriev I.V."/>
            <person name="Debuchy R."/>
            <person name="Gladieux P."/>
            <person name="Hiltunen Thoren M."/>
            <person name="Johannesson H."/>
        </authorList>
    </citation>
    <scope>NUCLEOTIDE SEQUENCE</scope>
    <source>
        <strain evidence="3">CBS 232.78</strain>
    </source>
</reference>